<dbReference type="EMBL" id="JACHIB010000016">
    <property type="protein sequence ID" value="MBB6084662.1"/>
    <property type="molecule type" value="Genomic_DNA"/>
</dbReference>
<dbReference type="Gene3D" id="3.30.1330.60">
    <property type="entry name" value="OmpA-like domain"/>
    <property type="match status" value="1"/>
</dbReference>
<dbReference type="PANTHER" id="PTHR30329">
    <property type="entry name" value="STATOR ELEMENT OF FLAGELLAR MOTOR COMPLEX"/>
    <property type="match status" value="1"/>
</dbReference>
<dbReference type="Pfam" id="PF00691">
    <property type="entry name" value="OmpA"/>
    <property type="match status" value="1"/>
</dbReference>
<dbReference type="SUPFAM" id="SSF103088">
    <property type="entry name" value="OmpA-like"/>
    <property type="match status" value="1"/>
</dbReference>
<dbReference type="PROSITE" id="PS51123">
    <property type="entry name" value="OMPA_2"/>
    <property type="match status" value="1"/>
</dbReference>
<evidence type="ECO:0000256" key="3">
    <source>
        <dbReference type="ARBA" id="ARBA00023237"/>
    </source>
</evidence>
<keyword evidence="2 4" id="KW-0472">Membrane</keyword>
<proteinExistence type="predicted"/>
<feature type="chain" id="PRO_5031306339" evidence="6">
    <location>
        <begin position="23"/>
        <end position="218"/>
    </location>
</feature>
<evidence type="ECO:0000256" key="6">
    <source>
        <dbReference type="SAM" id="SignalP"/>
    </source>
</evidence>
<gene>
    <name evidence="8" type="ORF">HNR28_002709</name>
</gene>
<dbReference type="InterPro" id="IPR036737">
    <property type="entry name" value="OmpA-like_sf"/>
</dbReference>
<evidence type="ECO:0000256" key="5">
    <source>
        <dbReference type="SAM" id="Phobius"/>
    </source>
</evidence>
<dbReference type="InterPro" id="IPR039567">
    <property type="entry name" value="Gly-zipper"/>
</dbReference>
<dbReference type="PRINTS" id="PR01021">
    <property type="entry name" value="OMPADOMAIN"/>
</dbReference>
<protein>
    <submittedName>
        <fullName evidence="8">Outer membrane protein OmpA-like peptidoglycan-associated protein</fullName>
    </submittedName>
</protein>
<dbReference type="InterPro" id="IPR006664">
    <property type="entry name" value="OMP_bac"/>
</dbReference>
<feature type="transmembrane region" description="Helical" evidence="5">
    <location>
        <begin position="58"/>
        <end position="77"/>
    </location>
</feature>
<evidence type="ECO:0000256" key="1">
    <source>
        <dbReference type="ARBA" id="ARBA00004442"/>
    </source>
</evidence>
<keyword evidence="5" id="KW-1133">Transmembrane helix</keyword>
<dbReference type="Proteomes" id="UP000541136">
    <property type="component" value="Unassembled WGS sequence"/>
</dbReference>
<reference evidence="8 9" key="1">
    <citation type="submission" date="2020-08" db="EMBL/GenBank/DDBJ databases">
        <title>Genomic Encyclopedia of Type Strains, Phase IV (KMG-IV): sequencing the most valuable type-strain genomes for metagenomic binning, comparative biology and taxonomic classification.</title>
        <authorList>
            <person name="Goeker M."/>
        </authorList>
    </citation>
    <scope>NUCLEOTIDE SEQUENCE [LARGE SCALE GENOMIC DNA]</scope>
    <source>
        <strain evidence="8 9">DSM 12141</strain>
    </source>
</reference>
<feature type="signal peptide" evidence="6">
    <location>
        <begin position="1"/>
        <end position="22"/>
    </location>
</feature>
<sequence>MMRTLTQRTARTAAIGSLVLLAACANMSPQGQNTAIGAGAGAALGAGLGVLIGDSGKAALIGAGIGTVVGSVVGYNWKAVKQDVEKSGASGLGIAVIEMPDGTLKVNIPSNVSFDTNKAVLKPELLPVLDSVARALIQHPELRAKAVGHTDSTGTDAINVPLSQRRAGAVTQYLAGQGVAAGRLTAEGRGAANPVGDNGTPEGRALNRRVELFLYAVK</sequence>
<evidence type="ECO:0000256" key="2">
    <source>
        <dbReference type="ARBA" id="ARBA00023136"/>
    </source>
</evidence>
<dbReference type="InterPro" id="IPR006665">
    <property type="entry name" value="OmpA-like"/>
</dbReference>
<dbReference type="PROSITE" id="PS51257">
    <property type="entry name" value="PROKAR_LIPOPROTEIN"/>
    <property type="match status" value="1"/>
</dbReference>
<evidence type="ECO:0000256" key="4">
    <source>
        <dbReference type="PROSITE-ProRule" id="PRU00473"/>
    </source>
</evidence>
<dbReference type="CDD" id="cd07185">
    <property type="entry name" value="OmpA_C-like"/>
    <property type="match status" value="1"/>
</dbReference>
<organism evidence="8 9">
    <name type="scientific">Castellaniella defragrans</name>
    <name type="common">Alcaligenes defragrans</name>
    <dbReference type="NCBI Taxonomy" id="75697"/>
    <lineage>
        <taxon>Bacteria</taxon>
        <taxon>Pseudomonadati</taxon>
        <taxon>Pseudomonadota</taxon>
        <taxon>Betaproteobacteria</taxon>
        <taxon>Burkholderiales</taxon>
        <taxon>Alcaligenaceae</taxon>
        <taxon>Castellaniella</taxon>
    </lineage>
</organism>
<name>A0A7W9TSD6_CASDE</name>
<keyword evidence="5" id="KW-0812">Transmembrane</keyword>
<comment type="subcellular location">
    <subcellularLocation>
        <location evidence="1">Cell outer membrane</location>
    </subcellularLocation>
</comment>
<dbReference type="PROSITE" id="PS01068">
    <property type="entry name" value="OMPA_1"/>
    <property type="match status" value="1"/>
</dbReference>
<keyword evidence="3" id="KW-0998">Cell outer membrane</keyword>
<feature type="domain" description="OmpA-like" evidence="7">
    <location>
        <begin position="101"/>
        <end position="218"/>
    </location>
</feature>
<dbReference type="PANTHER" id="PTHR30329:SF21">
    <property type="entry name" value="LIPOPROTEIN YIAD-RELATED"/>
    <property type="match status" value="1"/>
</dbReference>
<evidence type="ECO:0000313" key="8">
    <source>
        <dbReference type="EMBL" id="MBB6084662.1"/>
    </source>
</evidence>
<keyword evidence="6" id="KW-0732">Signal</keyword>
<evidence type="ECO:0000313" key="9">
    <source>
        <dbReference type="Proteomes" id="UP000541136"/>
    </source>
</evidence>
<dbReference type="InterPro" id="IPR050330">
    <property type="entry name" value="Bact_OuterMem_StrucFunc"/>
</dbReference>
<evidence type="ECO:0000259" key="7">
    <source>
        <dbReference type="PROSITE" id="PS51123"/>
    </source>
</evidence>
<dbReference type="RefSeq" id="WP_151024882.1">
    <property type="nucleotide sequence ID" value="NZ_JACHIB010000016.1"/>
</dbReference>
<dbReference type="PRINTS" id="PR01023">
    <property type="entry name" value="NAFLGMOTY"/>
</dbReference>
<dbReference type="InterPro" id="IPR006690">
    <property type="entry name" value="OMPA-like_CS"/>
</dbReference>
<dbReference type="GO" id="GO:0009279">
    <property type="term" value="C:cell outer membrane"/>
    <property type="evidence" value="ECO:0007669"/>
    <property type="project" value="UniProtKB-SubCell"/>
</dbReference>
<dbReference type="Pfam" id="PF13488">
    <property type="entry name" value="Gly-zipper_Omp"/>
    <property type="match status" value="1"/>
</dbReference>
<accession>A0A7W9TSD6</accession>
<comment type="caution">
    <text evidence="8">The sequence shown here is derived from an EMBL/GenBank/DDBJ whole genome shotgun (WGS) entry which is preliminary data.</text>
</comment>
<dbReference type="AlphaFoldDB" id="A0A7W9TSD6"/>